<name>A0A3M7M153_9PLEO</name>
<dbReference type="CDD" id="cd06661">
    <property type="entry name" value="GGCT_like"/>
    <property type="match status" value="1"/>
</dbReference>
<organism evidence="6 7">
    <name type="scientific">Pyrenophora seminiperda CCB06</name>
    <dbReference type="NCBI Taxonomy" id="1302712"/>
    <lineage>
        <taxon>Eukaryota</taxon>
        <taxon>Fungi</taxon>
        <taxon>Dikarya</taxon>
        <taxon>Ascomycota</taxon>
        <taxon>Pezizomycotina</taxon>
        <taxon>Dothideomycetes</taxon>
        <taxon>Pleosporomycetidae</taxon>
        <taxon>Pleosporales</taxon>
        <taxon>Pleosporineae</taxon>
        <taxon>Pleosporaceae</taxon>
        <taxon>Pyrenophora</taxon>
    </lineage>
</organism>
<keyword evidence="7" id="KW-1185">Reference proteome</keyword>
<evidence type="ECO:0000313" key="6">
    <source>
        <dbReference type="EMBL" id="RMZ68179.1"/>
    </source>
</evidence>
<dbReference type="PANTHER" id="PTHR31544">
    <property type="entry name" value="AIG2-LIKE PROTEIN D"/>
    <property type="match status" value="1"/>
</dbReference>
<dbReference type="Gene3D" id="3.10.490.10">
    <property type="entry name" value="Gamma-glutamyl cyclotransferase-like"/>
    <property type="match status" value="1"/>
</dbReference>
<dbReference type="InterPro" id="IPR013024">
    <property type="entry name" value="GGCT-like"/>
</dbReference>
<protein>
    <recommendedName>
        <fullName evidence="3">Putative gamma-glutamylcyclotransferase</fullName>
    </recommendedName>
</protein>
<proteinExistence type="inferred from homology"/>
<dbReference type="InterPro" id="IPR009288">
    <property type="entry name" value="AIG2-like_dom"/>
</dbReference>
<dbReference type="EMBL" id="KE747814">
    <property type="protein sequence ID" value="RMZ68179.1"/>
    <property type="molecule type" value="Genomic_DNA"/>
</dbReference>
<dbReference type="PANTHER" id="PTHR31544:SF2">
    <property type="entry name" value="AIG2-LIKE PROTEIN D"/>
    <property type="match status" value="1"/>
</dbReference>
<accession>A0A3M7M153</accession>
<evidence type="ECO:0000313" key="7">
    <source>
        <dbReference type="Proteomes" id="UP000265663"/>
    </source>
</evidence>
<dbReference type="Proteomes" id="UP000265663">
    <property type="component" value="Unassembled WGS sequence"/>
</dbReference>
<dbReference type="Pfam" id="PF06094">
    <property type="entry name" value="GGACT"/>
    <property type="match status" value="1"/>
</dbReference>
<feature type="domain" description="Gamma-glutamylcyclotransferase AIG2-like" evidence="5">
    <location>
        <begin position="11"/>
        <end position="96"/>
    </location>
</feature>
<reference evidence="6 7" key="1">
    <citation type="journal article" date="2014" name="PLoS ONE">
        <title>De novo Genome Assembly of the Fungal Plant Pathogen Pyrenophora semeniperda.</title>
        <authorList>
            <person name="Soliai M.M."/>
            <person name="Meyer S.E."/>
            <person name="Udall J.A."/>
            <person name="Elzinga D.E."/>
            <person name="Hermansen R.A."/>
            <person name="Bodily P.M."/>
            <person name="Hart A.A."/>
            <person name="Coleman C.E."/>
        </authorList>
    </citation>
    <scope>NUCLEOTIDE SEQUENCE [LARGE SCALE GENOMIC DNA]</scope>
    <source>
        <strain evidence="6 7">CCB06</strain>
        <tissue evidence="6">Mycelium</tissue>
    </source>
</reference>
<gene>
    <name evidence="6" type="ORF">GMOD_00004384</name>
</gene>
<dbReference type="GO" id="GO:0016740">
    <property type="term" value="F:transferase activity"/>
    <property type="evidence" value="ECO:0007669"/>
    <property type="project" value="UniProtKB-KW"/>
</dbReference>
<sequence length="123" mass="13058">MAPPVLHRVIYGTPTPPTPPTHPSPSLLLIRPALLPFHKRHKVLAADYPAIIPSPSSTVRGTLVTGLTDADIWRLDLFEGSEYERRRVGVRVLVAQGGRGGEEDGGDGGEGGGRGRDVYLGSG</sequence>
<keyword evidence="2" id="KW-0808">Transferase</keyword>
<dbReference type="InterPro" id="IPR045038">
    <property type="entry name" value="AIG2-like"/>
</dbReference>
<comment type="similarity">
    <text evidence="1">Belongs to the gamma-glutamylcyclotransferase family.</text>
</comment>
<evidence type="ECO:0000256" key="1">
    <source>
        <dbReference type="ARBA" id="ARBA00008861"/>
    </source>
</evidence>
<evidence type="ECO:0000256" key="4">
    <source>
        <dbReference type="SAM" id="MobiDB-lite"/>
    </source>
</evidence>
<dbReference type="InterPro" id="IPR036568">
    <property type="entry name" value="GGCT-like_sf"/>
</dbReference>
<dbReference type="AlphaFoldDB" id="A0A3M7M153"/>
<dbReference type="SUPFAM" id="SSF110857">
    <property type="entry name" value="Gamma-glutamyl cyclotransferase-like"/>
    <property type="match status" value="1"/>
</dbReference>
<feature type="region of interest" description="Disordered" evidence="4">
    <location>
        <begin position="96"/>
        <end position="123"/>
    </location>
</feature>
<dbReference type="OrthoDB" id="1044435at2759"/>
<evidence type="ECO:0000256" key="3">
    <source>
        <dbReference type="ARBA" id="ARBA00030602"/>
    </source>
</evidence>
<evidence type="ECO:0000256" key="2">
    <source>
        <dbReference type="ARBA" id="ARBA00022679"/>
    </source>
</evidence>
<evidence type="ECO:0000259" key="5">
    <source>
        <dbReference type="Pfam" id="PF06094"/>
    </source>
</evidence>